<dbReference type="EMBL" id="JBDPGJ010000002">
    <property type="protein sequence ID" value="MEX0405289.1"/>
    <property type="molecule type" value="Genomic_DNA"/>
</dbReference>
<dbReference type="PANTHER" id="PTHR30143:SF0">
    <property type="entry name" value="2-KETO-4-PENTENOATE HYDRATASE"/>
    <property type="match status" value="1"/>
</dbReference>
<dbReference type="InterPro" id="IPR011234">
    <property type="entry name" value="Fumarylacetoacetase-like_C"/>
</dbReference>
<keyword evidence="3" id="KW-0378">Hydrolase</keyword>
<proteinExistence type="predicted"/>
<dbReference type="SUPFAM" id="SSF56529">
    <property type="entry name" value="FAH"/>
    <property type="match status" value="1"/>
</dbReference>
<feature type="domain" description="Fumarylacetoacetase-like C-terminal" evidence="2">
    <location>
        <begin position="89"/>
        <end position="266"/>
    </location>
</feature>
<evidence type="ECO:0000256" key="1">
    <source>
        <dbReference type="ARBA" id="ARBA00023239"/>
    </source>
</evidence>
<evidence type="ECO:0000259" key="2">
    <source>
        <dbReference type="Pfam" id="PF01557"/>
    </source>
</evidence>
<sequence>MATRSRAADRQVGDQIAAVAAMLREAEDSGKPCPPILDLLPAGDVEAAYKVQQINIDHKIGSGRRLIGRKIGLTSVAVQRQLGVSEPDYGALLSDMIVGDGETIAFDRLLQPKAEAEIALILGADLDMPSPNLADVLRATAFVLPAIEIVASRIQNWKISLVDTIADNASSGMFVLGTPAIRPEGFSFGDCAMELKLNDEVVSTGSGRACMGNPLNAAAWLAAQMHALGTPLRAGEIIMTGALGPMTVVGPSSKVFASIENLGTVSFNMGDQ</sequence>
<dbReference type="GO" id="GO:0016787">
    <property type="term" value="F:hydrolase activity"/>
    <property type="evidence" value="ECO:0007669"/>
    <property type="project" value="UniProtKB-KW"/>
</dbReference>
<organism evidence="3 4">
    <name type="scientific">Aquibium pacificus</name>
    <dbReference type="NCBI Taxonomy" id="3153579"/>
    <lineage>
        <taxon>Bacteria</taxon>
        <taxon>Pseudomonadati</taxon>
        <taxon>Pseudomonadota</taxon>
        <taxon>Alphaproteobacteria</taxon>
        <taxon>Hyphomicrobiales</taxon>
        <taxon>Phyllobacteriaceae</taxon>
        <taxon>Aquibium</taxon>
    </lineage>
</organism>
<dbReference type="RefSeq" id="WP_367954326.1">
    <property type="nucleotide sequence ID" value="NZ_JBDPGJ010000002.1"/>
</dbReference>
<evidence type="ECO:0000313" key="4">
    <source>
        <dbReference type="Proteomes" id="UP001556692"/>
    </source>
</evidence>
<protein>
    <submittedName>
        <fullName evidence="3">Fumarylacetoacetate hydrolase family protein</fullName>
    </submittedName>
</protein>
<dbReference type="Pfam" id="PF01557">
    <property type="entry name" value="FAA_hydrolase"/>
    <property type="match status" value="1"/>
</dbReference>
<name>A0ABV3SEY5_9HYPH</name>
<comment type="caution">
    <text evidence="3">The sequence shown here is derived from an EMBL/GenBank/DDBJ whole genome shotgun (WGS) entry which is preliminary data.</text>
</comment>
<keyword evidence="1" id="KW-0456">Lyase</keyword>
<reference evidence="3 4" key="1">
    <citation type="submission" date="2024-05" db="EMBL/GenBank/DDBJ databases">
        <authorList>
            <person name="Jiang F."/>
        </authorList>
    </citation>
    <scope>NUCLEOTIDE SEQUENCE [LARGE SCALE GENOMIC DNA]</scope>
    <source>
        <strain evidence="3 4">LZ166</strain>
    </source>
</reference>
<dbReference type="PANTHER" id="PTHR30143">
    <property type="entry name" value="ACID HYDRATASE"/>
    <property type="match status" value="1"/>
</dbReference>
<evidence type="ECO:0000313" key="3">
    <source>
        <dbReference type="EMBL" id="MEX0405289.1"/>
    </source>
</evidence>
<accession>A0ABV3SEY5</accession>
<dbReference type="InterPro" id="IPR036663">
    <property type="entry name" value="Fumarylacetoacetase_C_sf"/>
</dbReference>
<keyword evidence="4" id="KW-1185">Reference proteome</keyword>
<dbReference type="Gene3D" id="3.90.850.10">
    <property type="entry name" value="Fumarylacetoacetase-like, C-terminal domain"/>
    <property type="match status" value="1"/>
</dbReference>
<dbReference type="Proteomes" id="UP001556692">
    <property type="component" value="Unassembled WGS sequence"/>
</dbReference>
<dbReference type="InterPro" id="IPR050772">
    <property type="entry name" value="Hydratase-Decarb/MhpD_sf"/>
</dbReference>
<gene>
    <name evidence="3" type="ORF">ABGN05_06395</name>
</gene>